<organism evidence="4 5">
    <name type="scientific">Kordia antarctica</name>
    <dbReference type="NCBI Taxonomy" id="1218801"/>
    <lineage>
        <taxon>Bacteria</taxon>
        <taxon>Pseudomonadati</taxon>
        <taxon>Bacteroidota</taxon>
        <taxon>Flavobacteriia</taxon>
        <taxon>Flavobacteriales</taxon>
        <taxon>Flavobacteriaceae</taxon>
        <taxon>Kordia</taxon>
    </lineage>
</organism>
<dbReference type="Gene3D" id="3.40.50.1100">
    <property type="match status" value="2"/>
</dbReference>
<gene>
    <name evidence="4" type="primary">sbnA</name>
    <name evidence="4" type="ORF">IMCC3317_07860</name>
</gene>
<reference evidence="4 5" key="1">
    <citation type="journal article" date="2013" name="Int. J. Syst. Evol. Microbiol.">
        <title>Kordia antarctica sp. nov., isolated from Antarctic seawater.</title>
        <authorList>
            <person name="Baek K."/>
            <person name="Choi A."/>
            <person name="Kang I."/>
            <person name="Lee K."/>
            <person name="Cho J.C."/>
        </authorList>
    </citation>
    <scope>NUCLEOTIDE SEQUENCE [LARGE SCALE GENOMIC DNA]</scope>
    <source>
        <strain evidence="4 5">IMCC3317</strain>
    </source>
</reference>
<dbReference type="KEGG" id="kan:IMCC3317_07860"/>
<dbReference type="EMBL" id="CP019288">
    <property type="protein sequence ID" value="QHI35440.1"/>
    <property type="molecule type" value="Genomic_DNA"/>
</dbReference>
<keyword evidence="2" id="KW-0663">Pyridoxal phosphate</keyword>
<evidence type="ECO:0000313" key="5">
    <source>
        <dbReference type="Proteomes" id="UP000464657"/>
    </source>
</evidence>
<dbReference type="InterPro" id="IPR050214">
    <property type="entry name" value="Cys_Synth/Cystath_Beta-Synth"/>
</dbReference>
<evidence type="ECO:0000313" key="4">
    <source>
        <dbReference type="EMBL" id="QHI35440.1"/>
    </source>
</evidence>
<dbReference type="Proteomes" id="UP000464657">
    <property type="component" value="Chromosome"/>
</dbReference>
<sequence>MIYKDNIELIELPEIIQITEQVHVLKFHVMKLLPARYIIEESLKSGVLTKDMTVIESSSGTFALGLALVCAKHKLPLIIVGDPAIDDNLKRKLEILGAQVEIVLPEEGKGIQNLRLEKLNEIRKANKNTFWPQQYDNNLNTESYKLVADKVLSHLDTIDCLVGPVGSGGSVCGISNYIREKRNHLHVIGVDTHGSILFGQKDGVRHLRGLGNSVLPKNVNHSVFNEVHWVNAPDAYLTCKEMYRNALLYMGGTSGAAYLVGKWWAEKNPKKKVVIILPDEGHRYVSTIFNDDWLKEQNLYKKTGEISEPVLVEGPLECEDQKWSYMQWNKRNIKSVEEKNIVCHEE</sequence>
<comment type="cofactor">
    <cofactor evidence="1">
        <name>pyridoxal 5'-phosphate</name>
        <dbReference type="ChEBI" id="CHEBI:597326"/>
    </cofactor>
</comment>
<name>A0A7L4ZG18_9FLAO</name>
<dbReference type="CDD" id="cd01561">
    <property type="entry name" value="CBS_like"/>
    <property type="match status" value="1"/>
</dbReference>
<dbReference type="InterPro" id="IPR036052">
    <property type="entry name" value="TrpB-like_PALP_sf"/>
</dbReference>
<accession>A0A7L4ZG18</accession>
<dbReference type="PANTHER" id="PTHR10314">
    <property type="entry name" value="CYSTATHIONINE BETA-SYNTHASE"/>
    <property type="match status" value="1"/>
</dbReference>
<evidence type="ECO:0000256" key="1">
    <source>
        <dbReference type="ARBA" id="ARBA00001933"/>
    </source>
</evidence>
<dbReference type="AlphaFoldDB" id="A0A7L4ZG18"/>
<dbReference type="Pfam" id="PF00291">
    <property type="entry name" value="PALP"/>
    <property type="match status" value="1"/>
</dbReference>
<evidence type="ECO:0000256" key="2">
    <source>
        <dbReference type="ARBA" id="ARBA00022898"/>
    </source>
</evidence>
<dbReference type="SUPFAM" id="SSF53686">
    <property type="entry name" value="Tryptophan synthase beta subunit-like PLP-dependent enzymes"/>
    <property type="match status" value="1"/>
</dbReference>
<evidence type="ECO:0000259" key="3">
    <source>
        <dbReference type="Pfam" id="PF00291"/>
    </source>
</evidence>
<dbReference type="GO" id="GO:1901605">
    <property type="term" value="P:alpha-amino acid metabolic process"/>
    <property type="evidence" value="ECO:0007669"/>
    <property type="project" value="UniProtKB-ARBA"/>
</dbReference>
<dbReference type="InterPro" id="IPR001926">
    <property type="entry name" value="TrpB-like_PALP"/>
</dbReference>
<proteinExistence type="predicted"/>
<protein>
    <submittedName>
        <fullName evidence="4">Putative siderophore biosynthesis protein SbnA</fullName>
    </submittedName>
</protein>
<keyword evidence="5" id="KW-1185">Reference proteome</keyword>
<feature type="domain" description="Tryptophan synthase beta chain-like PALP" evidence="3">
    <location>
        <begin position="30"/>
        <end position="279"/>
    </location>
</feature>